<keyword evidence="7" id="KW-0804">Transcription</keyword>
<dbReference type="PANTHER" id="PTHR37461">
    <property type="entry name" value="ANTI-SIGMA-K FACTOR RSKA"/>
    <property type="match status" value="1"/>
</dbReference>
<evidence type="ECO:0000313" key="15">
    <source>
        <dbReference type="Proteomes" id="UP000186218"/>
    </source>
</evidence>
<evidence type="ECO:0000256" key="10">
    <source>
        <dbReference type="SAM" id="MobiDB-lite"/>
    </source>
</evidence>
<sequence>MNSDGGFRRDAHPDEAHLADQVELYAIDALDAGEAATFEAALRRLPAERRAYFVAEIAETREVVARMAAGESVAPGELTRRRVFAVIDAYEQEAVPAADPDVSPSGAVRSVATSAGAPTSLDARRRRSRRLLAVAGSIAAAVALVFGGVVIGRSTTDQGTTQVAQSASEQRMQQILAEPDGTVTRSAITGAQGTVMVASSRKLNAAAIMLASAAPPTDHTYQLWLLPAQGSPRSAGMVTGAAGGSAMMVDDLGDARQVGMTVEPRGGSRLPTTEVIASVDL</sequence>
<dbReference type="PANTHER" id="PTHR37461:SF1">
    <property type="entry name" value="ANTI-SIGMA-K FACTOR RSKA"/>
    <property type="match status" value="1"/>
</dbReference>
<evidence type="ECO:0000259" key="13">
    <source>
        <dbReference type="Pfam" id="PF22618"/>
    </source>
</evidence>
<evidence type="ECO:0000259" key="12">
    <source>
        <dbReference type="Pfam" id="PF10099"/>
    </source>
</evidence>
<dbReference type="STRING" id="1344003.SAMN05445060_3964"/>
<comment type="subcellular location">
    <subcellularLocation>
        <location evidence="1">Cell membrane</location>
        <topology evidence="1">Single-pass membrane protein</topology>
    </subcellularLocation>
</comment>
<evidence type="ECO:0000256" key="7">
    <source>
        <dbReference type="ARBA" id="ARBA00023163"/>
    </source>
</evidence>
<dbReference type="InterPro" id="IPR053877">
    <property type="entry name" value="RskA_N"/>
</dbReference>
<dbReference type="GO" id="GO:0016989">
    <property type="term" value="F:sigma factor antagonist activity"/>
    <property type="evidence" value="ECO:0007669"/>
    <property type="project" value="TreeGrafter"/>
</dbReference>
<evidence type="ECO:0000256" key="9">
    <source>
        <dbReference type="ARBA" id="ARBA00030803"/>
    </source>
</evidence>
<proteinExistence type="predicted"/>
<dbReference type="EMBL" id="FTNT01000015">
    <property type="protein sequence ID" value="SIS22503.1"/>
    <property type="molecule type" value="Genomic_DNA"/>
</dbReference>
<dbReference type="AlphaFoldDB" id="A0A1N7HCK8"/>
<evidence type="ECO:0000256" key="3">
    <source>
        <dbReference type="ARBA" id="ARBA00022692"/>
    </source>
</evidence>
<evidence type="ECO:0000256" key="1">
    <source>
        <dbReference type="ARBA" id="ARBA00004162"/>
    </source>
</evidence>
<evidence type="ECO:0000256" key="6">
    <source>
        <dbReference type="ARBA" id="ARBA00023136"/>
    </source>
</evidence>
<reference evidence="14 15" key="1">
    <citation type="submission" date="2017-01" db="EMBL/GenBank/DDBJ databases">
        <authorList>
            <person name="Mah S.A."/>
            <person name="Swanson W.J."/>
            <person name="Moy G.W."/>
            <person name="Vacquier V.D."/>
        </authorList>
    </citation>
    <scope>NUCLEOTIDE SEQUENCE [LARGE SCALE GENOMIC DNA]</scope>
    <source>
        <strain evidence="14 15">CPCC 203464</strain>
    </source>
</reference>
<accession>A0A1N7HCK8</accession>
<dbReference type="InterPro" id="IPR018764">
    <property type="entry name" value="RskA_C"/>
</dbReference>
<dbReference type="OrthoDB" id="153510at2"/>
<feature type="domain" description="Anti-sigma-K factor RskA N-terminal" evidence="13">
    <location>
        <begin position="20"/>
        <end position="65"/>
    </location>
</feature>
<keyword evidence="2" id="KW-1003">Cell membrane</keyword>
<protein>
    <recommendedName>
        <fullName evidence="9">Regulator of SigK</fullName>
    </recommendedName>
    <alternativeName>
        <fullName evidence="8">Sigma-K anti-sigma factor RskA</fullName>
    </alternativeName>
</protein>
<keyword evidence="5" id="KW-0805">Transcription regulation</keyword>
<name>A0A1N7HCK8_9NOCA</name>
<organism evidence="14 15">
    <name type="scientific">Williamsia sterculiae</name>
    <dbReference type="NCBI Taxonomy" id="1344003"/>
    <lineage>
        <taxon>Bacteria</taxon>
        <taxon>Bacillati</taxon>
        <taxon>Actinomycetota</taxon>
        <taxon>Actinomycetes</taxon>
        <taxon>Mycobacteriales</taxon>
        <taxon>Nocardiaceae</taxon>
        <taxon>Williamsia</taxon>
    </lineage>
</organism>
<dbReference type="InterPro" id="IPR041916">
    <property type="entry name" value="Anti_sigma_zinc_sf"/>
</dbReference>
<evidence type="ECO:0000313" key="14">
    <source>
        <dbReference type="EMBL" id="SIS22503.1"/>
    </source>
</evidence>
<feature type="domain" description="Anti-sigma K factor RskA C-terminal" evidence="12">
    <location>
        <begin position="138"/>
        <end position="273"/>
    </location>
</feature>
<dbReference type="Gene3D" id="1.10.10.1320">
    <property type="entry name" value="Anti-sigma factor, zinc-finger domain"/>
    <property type="match status" value="1"/>
</dbReference>
<keyword evidence="4 11" id="KW-1133">Transmembrane helix</keyword>
<keyword evidence="3 11" id="KW-0812">Transmembrane</keyword>
<dbReference type="GO" id="GO:0005886">
    <property type="term" value="C:plasma membrane"/>
    <property type="evidence" value="ECO:0007669"/>
    <property type="project" value="UniProtKB-SubCell"/>
</dbReference>
<evidence type="ECO:0000256" key="5">
    <source>
        <dbReference type="ARBA" id="ARBA00023015"/>
    </source>
</evidence>
<dbReference type="Pfam" id="PF10099">
    <property type="entry name" value="RskA_C"/>
    <property type="match status" value="1"/>
</dbReference>
<feature type="transmembrane region" description="Helical" evidence="11">
    <location>
        <begin position="131"/>
        <end position="152"/>
    </location>
</feature>
<evidence type="ECO:0000256" key="2">
    <source>
        <dbReference type="ARBA" id="ARBA00022475"/>
    </source>
</evidence>
<dbReference type="Proteomes" id="UP000186218">
    <property type="component" value="Unassembled WGS sequence"/>
</dbReference>
<dbReference type="Pfam" id="PF22618">
    <property type="entry name" value="RskA_N"/>
    <property type="match status" value="1"/>
</dbReference>
<feature type="region of interest" description="Disordered" evidence="10">
    <location>
        <begin position="97"/>
        <end position="122"/>
    </location>
</feature>
<dbReference type="GO" id="GO:0006417">
    <property type="term" value="P:regulation of translation"/>
    <property type="evidence" value="ECO:0007669"/>
    <property type="project" value="TreeGrafter"/>
</dbReference>
<dbReference type="InterPro" id="IPR051474">
    <property type="entry name" value="Anti-sigma-K/W_factor"/>
</dbReference>
<keyword evidence="15" id="KW-1185">Reference proteome</keyword>
<evidence type="ECO:0000256" key="4">
    <source>
        <dbReference type="ARBA" id="ARBA00022989"/>
    </source>
</evidence>
<keyword evidence="6 11" id="KW-0472">Membrane</keyword>
<gene>
    <name evidence="14" type="ORF">SAMN05445060_3964</name>
</gene>
<evidence type="ECO:0000256" key="8">
    <source>
        <dbReference type="ARBA" id="ARBA00029829"/>
    </source>
</evidence>
<dbReference type="RefSeq" id="WP_076482755.1">
    <property type="nucleotide sequence ID" value="NZ_FTNT01000015.1"/>
</dbReference>
<evidence type="ECO:0000256" key="11">
    <source>
        <dbReference type="SAM" id="Phobius"/>
    </source>
</evidence>